<dbReference type="GO" id="GO:0004497">
    <property type="term" value="F:monooxygenase activity"/>
    <property type="evidence" value="ECO:0007669"/>
    <property type="project" value="InterPro"/>
</dbReference>
<reference evidence="2 3" key="1">
    <citation type="journal article" date="2020" name="Genomics">
        <title>Complete, high-quality genomes from long-read metagenomic sequencing of two wolf lichen thalli reveals enigmatic genome architecture.</title>
        <authorList>
            <person name="McKenzie S.K."/>
            <person name="Walston R.F."/>
            <person name="Allen J.L."/>
        </authorList>
    </citation>
    <scope>NUCLEOTIDE SEQUENCE [LARGE SCALE GENOMIC DNA]</scope>
    <source>
        <strain evidence="2">WasteWater2</strain>
    </source>
</reference>
<dbReference type="GeneID" id="59287203"/>
<evidence type="ECO:0000313" key="3">
    <source>
        <dbReference type="Proteomes" id="UP000578531"/>
    </source>
</evidence>
<keyword evidence="3" id="KW-1185">Reference proteome</keyword>
<sequence>MGRLSSLVDSTSRDAEWLPRCTASRNCCPGRRKRASGSHSTRSRSGACQHLYGHHPGRGYTPKGGYQNGPMRVHSIFKANHSEHSPHHRLMAHGFSDKAPRDTEPVSQTHINEVASRPSASKNHPSDTSATVVNLVHWYPSTGYDITSEQIFREPFNRIRSARASHPQTSMLDKRHGSASLVRFDPTPQLPQHGPRSATSCCSRA</sequence>
<organism evidence="2 3">
    <name type="scientific">Letharia columbiana</name>
    <dbReference type="NCBI Taxonomy" id="112416"/>
    <lineage>
        <taxon>Eukaryota</taxon>
        <taxon>Fungi</taxon>
        <taxon>Dikarya</taxon>
        <taxon>Ascomycota</taxon>
        <taxon>Pezizomycotina</taxon>
        <taxon>Lecanoromycetes</taxon>
        <taxon>OSLEUM clade</taxon>
        <taxon>Lecanoromycetidae</taxon>
        <taxon>Lecanorales</taxon>
        <taxon>Lecanorineae</taxon>
        <taxon>Parmeliaceae</taxon>
        <taxon>Letharia</taxon>
    </lineage>
</organism>
<feature type="compositionally biased region" description="Polar residues" evidence="1">
    <location>
        <begin position="37"/>
        <end position="46"/>
    </location>
</feature>
<evidence type="ECO:0000313" key="2">
    <source>
        <dbReference type="EMBL" id="KAF6236288.1"/>
    </source>
</evidence>
<dbReference type="AlphaFoldDB" id="A0A8H6L5F7"/>
<accession>A0A8H6L5F7</accession>
<dbReference type="SUPFAM" id="SSF48264">
    <property type="entry name" value="Cytochrome P450"/>
    <property type="match status" value="1"/>
</dbReference>
<dbReference type="GO" id="GO:0020037">
    <property type="term" value="F:heme binding"/>
    <property type="evidence" value="ECO:0007669"/>
    <property type="project" value="InterPro"/>
</dbReference>
<feature type="region of interest" description="Disordered" evidence="1">
    <location>
        <begin position="181"/>
        <end position="205"/>
    </location>
</feature>
<dbReference type="Proteomes" id="UP000578531">
    <property type="component" value="Unassembled WGS sequence"/>
</dbReference>
<comment type="caution">
    <text evidence="2">The sequence shown here is derived from an EMBL/GenBank/DDBJ whole genome shotgun (WGS) entry which is preliminary data.</text>
</comment>
<feature type="region of interest" description="Disordered" evidence="1">
    <location>
        <begin position="28"/>
        <end position="68"/>
    </location>
</feature>
<dbReference type="EMBL" id="JACCJC010000020">
    <property type="protein sequence ID" value="KAF6236288.1"/>
    <property type="molecule type" value="Genomic_DNA"/>
</dbReference>
<proteinExistence type="predicted"/>
<dbReference type="InterPro" id="IPR036396">
    <property type="entry name" value="Cyt_P450_sf"/>
</dbReference>
<dbReference type="RefSeq" id="XP_037165638.1">
    <property type="nucleotide sequence ID" value="XM_037307456.1"/>
</dbReference>
<dbReference type="GO" id="GO:0016705">
    <property type="term" value="F:oxidoreductase activity, acting on paired donors, with incorporation or reduction of molecular oxygen"/>
    <property type="evidence" value="ECO:0007669"/>
    <property type="project" value="InterPro"/>
</dbReference>
<protein>
    <submittedName>
        <fullName evidence="2">Uncharacterized protein</fullName>
    </submittedName>
</protein>
<name>A0A8H6L5F7_9LECA</name>
<gene>
    <name evidence="2" type="ORF">HO173_005541</name>
</gene>
<dbReference type="Gene3D" id="1.10.630.10">
    <property type="entry name" value="Cytochrome P450"/>
    <property type="match status" value="1"/>
</dbReference>
<evidence type="ECO:0000256" key="1">
    <source>
        <dbReference type="SAM" id="MobiDB-lite"/>
    </source>
</evidence>
<dbReference type="GO" id="GO:0005506">
    <property type="term" value="F:iron ion binding"/>
    <property type="evidence" value="ECO:0007669"/>
    <property type="project" value="InterPro"/>
</dbReference>